<keyword evidence="2" id="KW-1185">Reference proteome</keyword>
<accession>A0ABS9BH25</accession>
<protein>
    <recommendedName>
        <fullName evidence="3">YD repeat-containing protein</fullName>
    </recommendedName>
</protein>
<comment type="caution">
    <text evidence="1">The sequence shown here is derived from an EMBL/GenBank/DDBJ whole genome shotgun (WGS) entry which is preliminary data.</text>
</comment>
<dbReference type="RefSeq" id="WP_234865038.1">
    <property type="nucleotide sequence ID" value="NZ_JAKEVY010000002.1"/>
</dbReference>
<evidence type="ECO:0000313" key="1">
    <source>
        <dbReference type="EMBL" id="MCF1714397.1"/>
    </source>
</evidence>
<dbReference type="PROSITE" id="PS51257">
    <property type="entry name" value="PROKAR_LIPOPROTEIN"/>
    <property type="match status" value="1"/>
</dbReference>
<evidence type="ECO:0000313" key="2">
    <source>
        <dbReference type="Proteomes" id="UP001200145"/>
    </source>
</evidence>
<name>A0ABS9BH25_9BACT</name>
<sequence>MTVKHVTGGGSIVLFWLLFLSCHRNHSEPSQDDSTTYKLKHIAIEALPSPYLQFLYLPDGRITEIRQEANLYQYHLQYKNGRLDCMINKAHLDFDTLKYQYAGNRVVKIQRSNVSMGKLEEILLHYDQAGRLTVVEWLKLATGQVFKKLEMQYGPGDNMNAYDEYYLQEDILVKTGSHEFSGFDEKINVAANLMLKDIHYLQVPGIRLQKNNPSEEKIIGRFTDWDINFRYAYQDSLPISKLSTMTITRGDGMGRSITSLTEYAYY</sequence>
<dbReference type="Proteomes" id="UP001200145">
    <property type="component" value="Unassembled WGS sequence"/>
</dbReference>
<dbReference type="EMBL" id="JAKEVY010000002">
    <property type="protein sequence ID" value="MCF1714397.1"/>
    <property type="molecule type" value="Genomic_DNA"/>
</dbReference>
<evidence type="ECO:0008006" key="3">
    <source>
        <dbReference type="Google" id="ProtNLM"/>
    </source>
</evidence>
<gene>
    <name evidence="1" type="ORF">L0U88_07135</name>
</gene>
<reference evidence="1 2" key="1">
    <citation type="submission" date="2022-01" db="EMBL/GenBank/DDBJ databases">
        <title>Flavihumibacter sp. nov., isolated from sediment of a river.</title>
        <authorList>
            <person name="Liu H."/>
        </authorList>
    </citation>
    <scope>NUCLEOTIDE SEQUENCE [LARGE SCALE GENOMIC DNA]</scope>
    <source>
        <strain evidence="1 2">RY-1</strain>
    </source>
</reference>
<proteinExistence type="predicted"/>
<organism evidence="1 2">
    <name type="scientific">Flavihumibacter fluminis</name>
    <dbReference type="NCBI Taxonomy" id="2909236"/>
    <lineage>
        <taxon>Bacteria</taxon>
        <taxon>Pseudomonadati</taxon>
        <taxon>Bacteroidota</taxon>
        <taxon>Chitinophagia</taxon>
        <taxon>Chitinophagales</taxon>
        <taxon>Chitinophagaceae</taxon>
        <taxon>Flavihumibacter</taxon>
    </lineage>
</organism>